<dbReference type="PANTHER" id="PTHR34477:SF5">
    <property type="entry name" value="BSL5627 PROTEIN"/>
    <property type="match status" value="1"/>
</dbReference>
<dbReference type="PROSITE" id="PS50164">
    <property type="entry name" value="GIY_YIG"/>
    <property type="match status" value="1"/>
</dbReference>
<evidence type="ECO:0000313" key="4">
    <source>
        <dbReference type="Proteomes" id="UP000264702"/>
    </source>
</evidence>
<proteinExistence type="inferred from homology"/>
<dbReference type="PANTHER" id="PTHR34477">
    <property type="entry name" value="UPF0213 PROTEIN YHBQ"/>
    <property type="match status" value="1"/>
</dbReference>
<dbReference type="RefSeq" id="WP_117299046.1">
    <property type="nucleotide sequence ID" value="NZ_QVQT02000003.1"/>
</dbReference>
<protein>
    <submittedName>
        <fullName evidence="3">GIY-YIG nuclease family protein</fullName>
    </submittedName>
</protein>
<dbReference type="Pfam" id="PF01541">
    <property type="entry name" value="GIY-YIG"/>
    <property type="match status" value="1"/>
</dbReference>
<dbReference type="CDD" id="cd10448">
    <property type="entry name" value="GIY-YIG_unchar_3"/>
    <property type="match status" value="1"/>
</dbReference>
<comment type="similarity">
    <text evidence="1">Belongs to the UPF0213 family.</text>
</comment>
<dbReference type="InterPro" id="IPR000305">
    <property type="entry name" value="GIY-YIG_endonuc"/>
</dbReference>
<sequence>MKDREHNYYVYLMASRMLVLYCGVTSNIGCRVGQHKDHETPGFCATYNCDRLVWFERYQYIGNAIAREKQIKNWRREKKLALVNAANSSWVDLSEGWFD</sequence>
<comment type="caution">
    <text evidence="3">The sequence shown here is derived from an EMBL/GenBank/DDBJ whole genome shotgun (WGS) entry which is preliminary data.</text>
</comment>
<dbReference type="EMBL" id="QVQT01000003">
    <property type="protein sequence ID" value="RFU16878.1"/>
    <property type="molecule type" value="Genomic_DNA"/>
</dbReference>
<reference evidence="3 4" key="1">
    <citation type="submission" date="2018-08" db="EMBL/GenBank/DDBJ databases">
        <title>Acidipila sp. 4G-K13, an acidobacterium isolated from forest soil.</title>
        <authorList>
            <person name="Gao Z.-H."/>
            <person name="Qiu L.-H."/>
        </authorList>
    </citation>
    <scope>NUCLEOTIDE SEQUENCE [LARGE SCALE GENOMIC DNA]</scope>
    <source>
        <strain evidence="3 4">4G-K13</strain>
    </source>
</reference>
<evidence type="ECO:0000313" key="3">
    <source>
        <dbReference type="EMBL" id="RFU16878.1"/>
    </source>
</evidence>
<name>A0A372IPS4_9BACT</name>
<organism evidence="3 4">
    <name type="scientific">Paracidobacterium acidisoli</name>
    <dbReference type="NCBI Taxonomy" id="2303751"/>
    <lineage>
        <taxon>Bacteria</taxon>
        <taxon>Pseudomonadati</taxon>
        <taxon>Acidobacteriota</taxon>
        <taxon>Terriglobia</taxon>
        <taxon>Terriglobales</taxon>
        <taxon>Acidobacteriaceae</taxon>
        <taxon>Paracidobacterium</taxon>
    </lineage>
</organism>
<evidence type="ECO:0000259" key="2">
    <source>
        <dbReference type="PROSITE" id="PS50164"/>
    </source>
</evidence>
<dbReference type="Gene3D" id="3.40.1440.10">
    <property type="entry name" value="GIY-YIG endonuclease"/>
    <property type="match status" value="1"/>
</dbReference>
<dbReference type="InterPro" id="IPR035901">
    <property type="entry name" value="GIY-YIG_endonuc_sf"/>
</dbReference>
<dbReference type="OrthoDB" id="9807770at2"/>
<dbReference type="InterPro" id="IPR050190">
    <property type="entry name" value="UPF0213_domain"/>
</dbReference>
<feature type="domain" description="GIY-YIG" evidence="2">
    <location>
        <begin position="6"/>
        <end position="81"/>
    </location>
</feature>
<dbReference type="SUPFAM" id="SSF82771">
    <property type="entry name" value="GIY-YIG endonuclease"/>
    <property type="match status" value="1"/>
</dbReference>
<dbReference type="AlphaFoldDB" id="A0A372IPS4"/>
<gene>
    <name evidence="3" type="ORF">D0Y96_09050</name>
</gene>
<accession>A0A372IPS4</accession>
<dbReference type="Proteomes" id="UP000264702">
    <property type="component" value="Unassembled WGS sequence"/>
</dbReference>
<evidence type="ECO:0000256" key="1">
    <source>
        <dbReference type="ARBA" id="ARBA00007435"/>
    </source>
</evidence>
<keyword evidence="4" id="KW-1185">Reference proteome</keyword>